<evidence type="ECO:0000313" key="2">
    <source>
        <dbReference type="EMBL" id="GFP79365.1"/>
    </source>
</evidence>
<evidence type="ECO:0000313" key="3">
    <source>
        <dbReference type="Proteomes" id="UP000653305"/>
    </source>
</evidence>
<dbReference type="PANTHER" id="PTHR35317:SF35">
    <property type="entry name" value="DUF4219 DOMAIN-CONTAINING PROTEIN"/>
    <property type="match status" value="1"/>
</dbReference>
<dbReference type="Pfam" id="PF14223">
    <property type="entry name" value="Retrotran_gag_2"/>
    <property type="match status" value="1"/>
</dbReference>
<feature type="region of interest" description="Disordered" evidence="1">
    <location>
        <begin position="248"/>
        <end position="299"/>
    </location>
</feature>
<dbReference type="OrthoDB" id="913420at2759"/>
<dbReference type="AlphaFoldDB" id="A0A830B5B2"/>
<name>A0A830B5B2_9LAMI</name>
<dbReference type="EMBL" id="BMAC01000007">
    <property type="protein sequence ID" value="GFP79365.1"/>
    <property type="molecule type" value="Genomic_DNA"/>
</dbReference>
<gene>
    <name evidence="2" type="ORF">PHJA_000080000</name>
</gene>
<comment type="caution">
    <text evidence="2">The sequence shown here is derived from an EMBL/GenBank/DDBJ whole genome shotgun (WGS) entry which is preliminary data.</text>
</comment>
<sequence length="299" mass="34305">MMRAYIKTMDERSWRAILTRWEAPRRDDPDGDIILKSKVDCTSEELTTSNANTKALNSIYNFVDVSLFRIISNLQTAKEAWEALQLFCEGSRGVQRTKLRMLATQFEVLRMEGNETIDSYSAKLLDIYNECQSLGSPISNERPVSKFLRSVMENFHTKITAIEEAKDTSHMRFDELVGSLKTYEMEKNIKQPKGRSIALISTRDSEDEDFDLDSIAHEAKYENLDVDRIALITRKFGEFLKKKNISRKPLNRHVKSSSEPNTPQPLGNPSNRFQRRDLTPSSAKSEPRNQNSAKDLDTV</sequence>
<proteinExistence type="predicted"/>
<accession>A0A830B5B2</accession>
<keyword evidence="3" id="KW-1185">Reference proteome</keyword>
<evidence type="ECO:0008006" key="4">
    <source>
        <dbReference type="Google" id="ProtNLM"/>
    </source>
</evidence>
<dbReference type="Proteomes" id="UP000653305">
    <property type="component" value="Unassembled WGS sequence"/>
</dbReference>
<feature type="compositionally biased region" description="Polar residues" evidence="1">
    <location>
        <begin position="279"/>
        <end position="293"/>
    </location>
</feature>
<protein>
    <recommendedName>
        <fullName evidence="4">Gag protein</fullName>
    </recommendedName>
</protein>
<reference evidence="2" key="1">
    <citation type="submission" date="2020-07" db="EMBL/GenBank/DDBJ databases">
        <title>Ethylene signaling mediates host invasion by parasitic plants.</title>
        <authorList>
            <person name="Yoshida S."/>
        </authorList>
    </citation>
    <scope>NUCLEOTIDE SEQUENCE</scope>
    <source>
        <strain evidence="2">Okayama</strain>
    </source>
</reference>
<evidence type="ECO:0000256" key="1">
    <source>
        <dbReference type="SAM" id="MobiDB-lite"/>
    </source>
</evidence>
<dbReference type="PANTHER" id="PTHR35317">
    <property type="entry name" value="OS04G0629600 PROTEIN"/>
    <property type="match status" value="1"/>
</dbReference>
<feature type="compositionally biased region" description="Polar residues" evidence="1">
    <location>
        <begin position="257"/>
        <end position="272"/>
    </location>
</feature>
<organism evidence="2 3">
    <name type="scientific">Phtheirospermum japonicum</name>
    <dbReference type="NCBI Taxonomy" id="374723"/>
    <lineage>
        <taxon>Eukaryota</taxon>
        <taxon>Viridiplantae</taxon>
        <taxon>Streptophyta</taxon>
        <taxon>Embryophyta</taxon>
        <taxon>Tracheophyta</taxon>
        <taxon>Spermatophyta</taxon>
        <taxon>Magnoliopsida</taxon>
        <taxon>eudicotyledons</taxon>
        <taxon>Gunneridae</taxon>
        <taxon>Pentapetalae</taxon>
        <taxon>asterids</taxon>
        <taxon>lamiids</taxon>
        <taxon>Lamiales</taxon>
        <taxon>Orobanchaceae</taxon>
        <taxon>Orobanchaceae incertae sedis</taxon>
        <taxon>Phtheirospermum</taxon>
    </lineage>
</organism>